<evidence type="ECO:0000313" key="4">
    <source>
        <dbReference type="Proteomes" id="UP000808349"/>
    </source>
</evidence>
<evidence type="ECO:0000313" key="3">
    <source>
        <dbReference type="EMBL" id="MBK9716881.1"/>
    </source>
</evidence>
<keyword evidence="1" id="KW-0812">Transmembrane</keyword>
<feature type="transmembrane region" description="Helical" evidence="1">
    <location>
        <begin position="236"/>
        <end position="260"/>
    </location>
</feature>
<dbReference type="SUPFAM" id="SSF103481">
    <property type="entry name" value="Multidrug resistance efflux transporter EmrE"/>
    <property type="match status" value="1"/>
</dbReference>
<proteinExistence type="predicted"/>
<evidence type="ECO:0000256" key="1">
    <source>
        <dbReference type="SAM" id="Phobius"/>
    </source>
</evidence>
<dbReference type="GO" id="GO:0016020">
    <property type="term" value="C:membrane"/>
    <property type="evidence" value="ECO:0007669"/>
    <property type="project" value="InterPro"/>
</dbReference>
<organism evidence="3 4">
    <name type="scientific">Candidatus Defluviibacterium haderslevense</name>
    <dbReference type="NCBI Taxonomy" id="2981993"/>
    <lineage>
        <taxon>Bacteria</taxon>
        <taxon>Pseudomonadati</taxon>
        <taxon>Bacteroidota</taxon>
        <taxon>Saprospiria</taxon>
        <taxon>Saprospirales</taxon>
        <taxon>Saprospiraceae</taxon>
        <taxon>Candidatus Defluviibacterium</taxon>
    </lineage>
</organism>
<feature type="transmembrane region" description="Helical" evidence="1">
    <location>
        <begin position="7"/>
        <end position="28"/>
    </location>
</feature>
<dbReference type="Proteomes" id="UP000808349">
    <property type="component" value="Unassembled WGS sequence"/>
</dbReference>
<reference evidence="3 4" key="1">
    <citation type="submission" date="2020-10" db="EMBL/GenBank/DDBJ databases">
        <title>Connecting structure to function with the recovery of over 1000 high-quality activated sludge metagenome-assembled genomes encoding full-length rRNA genes using long-read sequencing.</title>
        <authorList>
            <person name="Singleton C.M."/>
            <person name="Petriglieri F."/>
            <person name="Kristensen J.M."/>
            <person name="Kirkegaard R.H."/>
            <person name="Michaelsen T.Y."/>
            <person name="Andersen M.H."/>
            <person name="Karst S.M."/>
            <person name="Dueholm M.S."/>
            <person name="Nielsen P.H."/>
            <person name="Albertsen M."/>
        </authorList>
    </citation>
    <scope>NUCLEOTIDE SEQUENCE [LARGE SCALE GENOMIC DNA]</scope>
    <source>
        <strain evidence="3">Ribe_18-Q3-R11-54_BAT3C.373</strain>
    </source>
</reference>
<dbReference type="AlphaFoldDB" id="A0A9D7S7Q1"/>
<name>A0A9D7S7Q1_9BACT</name>
<sequence>MNIVLRSYIYLHIAVFLFGFTGILGYVIDLPAITLVWWRSLLTWLMLLPYMFYTNGFKHITKRSFAIFAGIGCIVALHWISFYGSIKLANSSVAMICLATISVMTVFCDAWFNKKSILWKDALIGIAIIPGILLIIQNISTQYKLGFIVGLIAAAFSAIFATLNKKFVQSLHSISITWIELFAVWAFITLMLPFYYNINPEAKFLPNNSDLFYLIILSLFCTVISYVLVLKSLHHISAFSAMLTFNLETIYGIILSIVILHEHRQMNAWFYFGVLLILLSVFLHPYLNKARQKKSK</sequence>
<feature type="domain" description="EamA" evidence="2">
    <location>
        <begin position="145"/>
        <end position="283"/>
    </location>
</feature>
<feature type="transmembrane region" description="Helical" evidence="1">
    <location>
        <begin position="266"/>
        <end position="287"/>
    </location>
</feature>
<evidence type="ECO:0000259" key="2">
    <source>
        <dbReference type="Pfam" id="PF00892"/>
    </source>
</evidence>
<dbReference type="InterPro" id="IPR000620">
    <property type="entry name" value="EamA_dom"/>
</dbReference>
<dbReference type="InterPro" id="IPR037185">
    <property type="entry name" value="EmrE-like"/>
</dbReference>
<keyword evidence="1" id="KW-1133">Transmembrane helix</keyword>
<feature type="transmembrane region" description="Helical" evidence="1">
    <location>
        <begin position="34"/>
        <end position="53"/>
    </location>
</feature>
<feature type="transmembrane region" description="Helical" evidence="1">
    <location>
        <begin position="65"/>
        <end position="86"/>
    </location>
</feature>
<comment type="caution">
    <text evidence="3">The sequence shown here is derived from an EMBL/GenBank/DDBJ whole genome shotgun (WGS) entry which is preliminary data.</text>
</comment>
<feature type="transmembrane region" description="Helical" evidence="1">
    <location>
        <begin position="145"/>
        <end position="163"/>
    </location>
</feature>
<dbReference type="PANTHER" id="PTHR22911:SF79">
    <property type="entry name" value="MOBA-LIKE NTP TRANSFERASE DOMAIN-CONTAINING PROTEIN"/>
    <property type="match status" value="1"/>
</dbReference>
<feature type="domain" description="EamA" evidence="2">
    <location>
        <begin position="7"/>
        <end position="136"/>
    </location>
</feature>
<dbReference type="EMBL" id="JADKFW010000004">
    <property type="protein sequence ID" value="MBK9716881.1"/>
    <property type="molecule type" value="Genomic_DNA"/>
</dbReference>
<feature type="transmembrane region" description="Helical" evidence="1">
    <location>
        <begin position="175"/>
        <end position="196"/>
    </location>
</feature>
<feature type="transmembrane region" description="Helical" evidence="1">
    <location>
        <begin position="119"/>
        <end position="139"/>
    </location>
</feature>
<accession>A0A9D7S7Q1</accession>
<feature type="transmembrane region" description="Helical" evidence="1">
    <location>
        <begin position="92"/>
        <end position="112"/>
    </location>
</feature>
<keyword evidence="1" id="KW-0472">Membrane</keyword>
<feature type="transmembrane region" description="Helical" evidence="1">
    <location>
        <begin position="211"/>
        <end position="229"/>
    </location>
</feature>
<dbReference type="Pfam" id="PF00892">
    <property type="entry name" value="EamA"/>
    <property type="match status" value="2"/>
</dbReference>
<protein>
    <submittedName>
        <fullName evidence="3">DMT family transporter</fullName>
    </submittedName>
</protein>
<gene>
    <name evidence="3" type="ORF">IPO85_05080</name>
</gene>
<dbReference type="PANTHER" id="PTHR22911">
    <property type="entry name" value="ACYL-MALONYL CONDENSING ENZYME-RELATED"/>
    <property type="match status" value="1"/>
</dbReference>